<evidence type="ECO:0000313" key="2">
    <source>
        <dbReference type="EMBL" id="PVH31489.1"/>
    </source>
</evidence>
<feature type="region of interest" description="Disordered" evidence="1">
    <location>
        <begin position="1"/>
        <end position="62"/>
    </location>
</feature>
<sequence length="62" mass="6663">MEKVPRGMAKWIRQETATKDAAINPGTEMVGSQENDADECSVGACSVPSHDSPRRELGAPHL</sequence>
<dbReference type="Gramene" id="PVH31489">
    <property type="protein sequence ID" value="PVH31489"/>
    <property type="gene ID" value="PAHAL_9G158600"/>
</dbReference>
<dbReference type="Proteomes" id="UP000243499">
    <property type="component" value="Chromosome 9"/>
</dbReference>
<evidence type="ECO:0000256" key="1">
    <source>
        <dbReference type="SAM" id="MobiDB-lite"/>
    </source>
</evidence>
<feature type="compositionally biased region" description="Basic and acidic residues" evidence="1">
    <location>
        <begin position="51"/>
        <end position="62"/>
    </location>
</feature>
<protein>
    <submittedName>
        <fullName evidence="2">Uncharacterized protein</fullName>
    </submittedName>
</protein>
<organism evidence="2">
    <name type="scientific">Panicum hallii</name>
    <dbReference type="NCBI Taxonomy" id="206008"/>
    <lineage>
        <taxon>Eukaryota</taxon>
        <taxon>Viridiplantae</taxon>
        <taxon>Streptophyta</taxon>
        <taxon>Embryophyta</taxon>
        <taxon>Tracheophyta</taxon>
        <taxon>Spermatophyta</taxon>
        <taxon>Magnoliopsida</taxon>
        <taxon>Liliopsida</taxon>
        <taxon>Poales</taxon>
        <taxon>Poaceae</taxon>
        <taxon>PACMAD clade</taxon>
        <taxon>Panicoideae</taxon>
        <taxon>Panicodae</taxon>
        <taxon>Paniceae</taxon>
        <taxon>Panicinae</taxon>
        <taxon>Panicum</taxon>
        <taxon>Panicum sect. Panicum</taxon>
    </lineage>
</organism>
<proteinExistence type="predicted"/>
<accession>A0A2T8I1I4</accession>
<gene>
    <name evidence="2" type="ORF">PAHAL_9G158600</name>
</gene>
<dbReference type="EMBL" id="CM008054">
    <property type="protein sequence ID" value="PVH31489.1"/>
    <property type="molecule type" value="Genomic_DNA"/>
</dbReference>
<reference evidence="2" key="1">
    <citation type="submission" date="2018-04" db="EMBL/GenBank/DDBJ databases">
        <title>WGS assembly of Panicum hallii.</title>
        <authorList>
            <person name="Lovell J."/>
            <person name="Jenkins J."/>
            <person name="Lowry D."/>
            <person name="Mamidi S."/>
            <person name="Sreedasyam A."/>
            <person name="Weng X."/>
            <person name="Barry K."/>
            <person name="Bonette J."/>
            <person name="Campitelli B."/>
            <person name="Daum C."/>
            <person name="Gordon S."/>
            <person name="Gould B."/>
            <person name="Lipzen A."/>
            <person name="Macqueen A."/>
            <person name="Palacio-Mejia J."/>
            <person name="Plott C."/>
            <person name="Shakirov E."/>
            <person name="Shu S."/>
            <person name="Yoshinaga Y."/>
            <person name="Zane M."/>
            <person name="Rokhsar D."/>
            <person name="Grimwood J."/>
            <person name="Schmutz J."/>
            <person name="Juenger T."/>
        </authorList>
    </citation>
    <scope>NUCLEOTIDE SEQUENCE [LARGE SCALE GENOMIC DNA]</scope>
    <source>
        <strain evidence="2">FIL2</strain>
    </source>
</reference>
<dbReference type="AlphaFoldDB" id="A0A2T8I1I4"/>
<name>A0A2T8I1I4_9POAL</name>